<dbReference type="Gene3D" id="1.10.510.10">
    <property type="entry name" value="Transferase(Phosphotransferase) domain 1"/>
    <property type="match status" value="1"/>
</dbReference>
<evidence type="ECO:0000259" key="2">
    <source>
        <dbReference type="PROSITE" id="PS50011"/>
    </source>
</evidence>
<dbReference type="GO" id="GO:0005524">
    <property type="term" value="F:ATP binding"/>
    <property type="evidence" value="ECO:0007669"/>
    <property type="project" value="InterPro"/>
</dbReference>
<dbReference type="GO" id="GO:0004674">
    <property type="term" value="F:protein serine/threonine kinase activity"/>
    <property type="evidence" value="ECO:0007669"/>
    <property type="project" value="TreeGrafter"/>
</dbReference>
<dbReference type="InterPro" id="IPR000719">
    <property type="entry name" value="Prot_kinase_dom"/>
</dbReference>
<feature type="domain" description="Protein kinase" evidence="2">
    <location>
        <begin position="1"/>
        <end position="261"/>
    </location>
</feature>
<dbReference type="InterPro" id="IPR051681">
    <property type="entry name" value="Ser/Thr_Kinases-Pseudokinases"/>
</dbReference>
<evidence type="ECO:0000313" key="3">
    <source>
        <dbReference type="EMBL" id="KXZ47935.1"/>
    </source>
</evidence>
<dbReference type="AlphaFoldDB" id="A0A150GED2"/>
<name>A0A150GED2_GONPE</name>
<dbReference type="PANTHER" id="PTHR44329">
    <property type="entry name" value="SERINE/THREONINE-PROTEIN KINASE TNNI3K-RELATED"/>
    <property type="match status" value="1"/>
</dbReference>
<protein>
    <recommendedName>
        <fullName evidence="2">Protein kinase domain-containing protein</fullName>
    </recommendedName>
</protein>
<dbReference type="SUPFAM" id="SSF56112">
    <property type="entry name" value="Protein kinase-like (PK-like)"/>
    <property type="match status" value="1"/>
</dbReference>
<accession>A0A150GED2</accession>
<dbReference type="Proteomes" id="UP000075714">
    <property type="component" value="Unassembled WGS sequence"/>
</dbReference>
<dbReference type="PROSITE" id="PS00108">
    <property type="entry name" value="PROTEIN_KINASE_ST"/>
    <property type="match status" value="1"/>
</dbReference>
<keyword evidence="4" id="KW-1185">Reference proteome</keyword>
<sequence>MALDKPGASKPVFVALCMELCDSGSLASKLEERSFPKLLAAEEEPAAAAARAGGAVGGSRARSPRVLDMVGIYLTVLEVACALRYLHARRLLHRDIKSANILLKASPTDPRGWMCKLADFGSALVLDQFQPPEEDDGDCEGGDQHHPPGSAGRWFAVQEQSWGTITHMSPESMDNNSRVDASSDIFALGIVMWEIASGRGYRPYKELAPEQIGAAVRGGLRPTFTPEVPAPYRALAQQCWASDPAARPTAVQVVAAVKQQLAALQSERRLARAASAATSSSTSATASAAASGASRQM</sequence>
<dbReference type="STRING" id="33097.A0A150GED2"/>
<gene>
    <name evidence="3" type="ORF">GPECTOR_31g297</name>
</gene>
<dbReference type="Pfam" id="PF00069">
    <property type="entry name" value="Pkinase"/>
    <property type="match status" value="1"/>
</dbReference>
<feature type="region of interest" description="Disordered" evidence="1">
    <location>
        <begin position="131"/>
        <end position="150"/>
    </location>
</feature>
<feature type="compositionally biased region" description="Acidic residues" evidence="1">
    <location>
        <begin position="132"/>
        <end position="141"/>
    </location>
</feature>
<dbReference type="SMART" id="SM00220">
    <property type="entry name" value="S_TKc"/>
    <property type="match status" value="1"/>
</dbReference>
<evidence type="ECO:0000256" key="1">
    <source>
        <dbReference type="SAM" id="MobiDB-lite"/>
    </source>
</evidence>
<dbReference type="OrthoDB" id="542244at2759"/>
<evidence type="ECO:0000313" key="4">
    <source>
        <dbReference type="Proteomes" id="UP000075714"/>
    </source>
</evidence>
<comment type="caution">
    <text evidence="3">The sequence shown here is derived from an EMBL/GenBank/DDBJ whole genome shotgun (WGS) entry which is preliminary data.</text>
</comment>
<proteinExistence type="predicted"/>
<dbReference type="PANTHER" id="PTHR44329:SF214">
    <property type="entry name" value="PROTEIN KINASE DOMAIN-CONTAINING PROTEIN"/>
    <property type="match status" value="1"/>
</dbReference>
<dbReference type="PROSITE" id="PS50011">
    <property type="entry name" value="PROTEIN_KINASE_DOM"/>
    <property type="match status" value="1"/>
</dbReference>
<dbReference type="EMBL" id="LSYV01000032">
    <property type="protein sequence ID" value="KXZ47935.1"/>
    <property type="molecule type" value="Genomic_DNA"/>
</dbReference>
<reference evidence="4" key="1">
    <citation type="journal article" date="2016" name="Nat. Commun.">
        <title>The Gonium pectorale genome demonstrates co-option of cell cycle regulation during the evolution of multicellularity.</title>
        <authorList>
            <person name="Hanschen E.R."/>
            <person name="Marriage T.N."/>
            <person name="Ferris P.J."/>
            <person name="Hamaji T."/>
            <person name="Toyoda A."/>
            <person name="Fujiyama A."/>
            <person name="Neme R."/>
            <person name="Noguchi H."/>
            <person name="Minakuchi Y."/>
            <person name="Suzuki M."/>
            <person name="Kawai-Toyooka H."/>
            <person name="Smith D.R."/>
            <person name="Sparks H."/>
            <person name="Anderson J."/>
            <person name="Bakaric R."/>
            <person name="Luria V."/>
            <person name="Karger A."/>
            <person name="Kirschner M.W."/>
            <person name="Durand P.M."/>
            <person name="Michod R.E."/>
            <person name="Nozaki H."/>
            <person name="Olson B.J."/>
        </authorList>
    </citation>
    <scope>NUCLEOTIDE SEQUENCE [LARGE SCALE GENOMIC DNA]</scope>
    <source>
        <strain evidence="4">NIES-2863</strain>
    </source>
</reference>
<feature type="region of interest" description="Disordered" evidence="1">
    <location>
        <begin position="274"/>
        <end position="297"/>
    </location>
</feature>
<organism evidence="3 4">
    <name type="scientific">Gonium pectorale</name>
    <name type="common">Green alga</name>
    <dbReference type="NCBI Taxonomy" id="33097"/>
    <lineage>
        <taxon>Eukaryota</taxon>
        <taxon>Viridiplantae</taxon>
        <taxon>Chlorophyta</taxon>
        <taxon>core chlorophytes</taxon>
        <taxon>Chlorophyceae</taxon>
        <taxon>CS clade</taxon>
        <taxon>Chlamydomonadales</taxon>
        <taxon>Volvocaceae</taxon>
        <taxon>Gonium</taxon>
    </lineage>
</organism>
<dbReference type="InterPro" id="IPR008271">
    <property type="entry name" value="Ser/Thr_kinase_AS"/>
</dbReference>
<dbReference type="InterPro" id="IPR011009">
    <property type="entry name" value="Kinase-like_dom_sf"/>
</dbReference>